<evidence type="ECO:0000313" key="2">
    <source>
        <dbReference type="Proteomes" id="UP000625711"/>
    </source>
</evidence>
<comment type="caution">
    <text evidence="1">The sequence shown here is derived from an EMBL/GenBank/DDBJ whole genome shotgun (WGS) entry which is preliminary data.</text>
</comment>
<sequence length="159" mass="17685">MVGRRKTFPICVSGYLTESATKATHSTTPTVLQTNLSNQNVTIDTGGFIRRIPHSVCRKAPFGVDGDDEDGPDEGLVKRSPGSIVSISDDPQRETRIRKKIVCKLAFISVFERRVVVLYRAERDRDYHIGVVAGELLWKTAERSATAPIPANLYLMVRL</sequence>
<gene>
    <name evidence="1" type="ORF">GWI33_012471</name>
</gene>
<dbReference type="EMBL" id="JAACXV010011960">
    <property type="protein sequence ID" value="KAF7274865.1"/>
    <property type="molecule type" value="Genomic_DNA"/>
</dbReference>
<dbReference type="AlphaFoldDB" id="A0A834I5G1"/>
<reference evidence="1" key="1">
    <citation type="submission" date="2020-08" db="EMBL/GenBank/DDBJ databases">
        <title>Genome sequencing and assembly of the red palm weevil Rhynchophorus ferrugineus.</title>
        <authorList>
            <person name="Dias G.B."/>
            <person name="Bergman C.M."/>
            <person name="Manee M."/>
        </authorList>
    </citation>
    <scope>NUCLEOTIDE SEQUENCE</scope>
    <source>
        <strain evidence="1">AA-2017</strain>
        <tissue evidence="1">Whole larva</tissue>
    </source>
</reference>
<accession>A0A834I5G1</accession>
<dbReference type="Proteomes" id="UP000625711">
    <property type="component" value="Unassembled WGS sequence"/>
</dbReference>
<organism evidence="1 2">
    <name type="scientific">Rhynchophorus ferrugineus</name>
    <name type="common">Red palm weevil</name>
    <name type="synonym">Curculio ferrugineus</name>
    <dbReference type="NCBI Taxonomy" id="354439"/>
    <lineage>
        <taxon>Eukaryota</taxon>
        <taxon>Metazoa</taxon>
        <taxon>Ecdysozoa</taxon>
        <taxon>Arthropoda</taxon>
        <taxon>Hexapoda</taxon>
        <taxon>Insecta</taxon>
        <taxon>Pterygota</taxon>
        <taxon>Neoptera</taxon>
        <taxon>Endopterygota</taxon>
        <taxon>Coleoptera</taxon>
        <taxon>Polyphaga</taxon>
        <taxon>Cucujiformia</taxon>
        <taxon>Curculionidae</taxon>
        <taxon>Dryophthorinae</taxon>
        <taxon>Rhynchophorus</taxon>
    </lineage>
</organism>
<protein>
    <submittedName>
        <fullName evidence="1">Uncharacterized protein</fullName>
    </submittedName>
</protein>
<proteinExistence type="predicted"/>
<name>A0A834I5G1_RHYFE</name>
<evidence type="ECO:0000313" key="1">
    <source>
        <dbReference type="EMBL" id="KAF7274865.1"/>
    </source>
</evidence>
<keyword evidence="2" id="KW-1185">Reference proteome</keyword>